<evidence type="ECO:0000313" key="4">
    <source>
        <dbReference type="Proteomes" id="UP000219338"/>
    </source>
</evidence>
<dbReference type="Pfam" id="PF20152">
    <property type="entry name" value="DUF6534"/>
    <property type="match status" value="1"/>
</dbReference>
<dbReference type="OMA" id="NTAAYKH"/>
<organism evidence="3 4">
    <name type="scientific">Armillaria ostoyae</name>
    <name type="common">Armillaria root rot fungus</name>
    <dbReference type="NCBI Taxonomy" id="47428"/>
    <lineage>
        <taxon>Eukaryota</taxon>
        <taxon>Fungi</taxon>
        <taxon>Dikarya</taxon>
        <taxon>Basidiomycota</taxon>
        <taxon>Agaricomycotina</taxon>
        <taxon>Agaricomycetes</taxon>
        <taxon>Agaricomycetidae</taxon>
        <taxon>Agaricales</taxon>
        <taxon>Marasmiineae</taxon>
        <taxon>Physalacriaceae</taxon>
        <taxon>Armillaria</taxon>
    </lineage>
</organism>
<dbReference type="AlphaFoldDB" id="A0A284RNM5"/>
<feature type="transmembrane region" description="Helical" evidence="1">
    <location>
        <begin position="16"/>
        <end position="38"/>
    </location>
</feature>
<reference evidence="4" key="1">
    <citation type="journal article" date="2017" name="Nat. Ecol. Evol.">
        <title>Genome expansion and lineage-specific genetic innovations in the forest pathogenic fungi Armillaria.</title>
        <authorList>
            <person name="Sipos G."/>
            <person name="Prasanna A.N."/>
            <person name="Walter M.C."/>
            <person name="O'Connor E."/>
            <person name="Balint B."/>
            <person name="Krizsan K."/>
            <person name="Kiss B."/>
            <person name="Hess J."/>
            <person name="Varga T."/>
            <person name="Slot J."/>
            <person name="Riley R."/>
            <person name="Boka B."/>
            <person name="Rigling D."/>
            <person name="Barry K."/>
            <person name="Lee J."/>
            <person name="Mihaltcheva S."/>
            <person name="LaButti K."/>
            <person name="Lipzen A."/>
            <person name="Waldron R."/>
            <person name="Moloney N.M."/>
            <person name="Sperisen C."/>
            <person name="Kredics L."/>
            <person name="Vagvoelgyi C."/>
            <person name="Patrignani A."/>
            <person name="Fitzpatrick D."/>
            <person name="Nagy I."/>
            <person name="Doyle S."/>
            <person name="Anderson J.B."/>
            <person name="Grigoriev I.V."/>
            <person name="Gueldener U."/>
            <person name="Muensterkoetter M."/>
            <person name="Nagy L.G."/>
        </authorList>
    </citation>
    <scope>NUCLEOTIDE SEQUENCE [LARGE SCALE GENOMIC DNA]</scope>
    <source>
        <strain evidence="4">C18/9</strain>
    </source>
</reference>
<feature type="transmembrane region" description="Helical" evidence="1">
    <location>
        <begin position="121"/>
        <end position="142"/>
    </location>
</feature>
<protein>
    <recommendedName>
        <fullName evidence="2">DUF6534 domain-containing protein</fullName>
    </recommendedName>
</protein>
<dbReference type="PANTHER" id="PTHR40465">
    <property type="entry name" value="CHROMOSOME 1, WHOLE GENOME SHOTGUN SEQUENCE"/>
    <property type="match status" value="1"/>
</dbReference>
<dbReference type="InterPro" id="IPR045339">
    <property type="entry name" value="DUF6534"/>
</dbReference>
<keyword evidence="1" id="KW-0472">Membrane</keyword>
<evidence type="ECO:0000313" key="3">
    <source>
        <dbReference type="EMBL" id="SJL10328.1"/>
    </source>
</evidence>
<sequence>MQGPAEVTLYARHGPMFIGLMFNLLLYGIMITQVYLYFAAYKQDKLVVKLFVLLLFLCDTINTVFDFVYLYDCFVLHFSEAAYLAKATWVFSTDPAMTGIISGLVQLFFAWRIFVLTSNLCLCGIVVLLALLGTAGGIATAAESRITSQFLQFQRFQDVVTIWLASDCLCDIVITLLLVRHLYDRRGQKTGFKRSDDLVDKIIRTTVQTGLITSLCALVDLIIYLSLPTGIHLIFNLPLSKLYTNSLMSSLNSREPRQEPAASAPNTLSSANTAAYKHTPVFLTQPLQEKDHNAVALDSRRFLGVTPHSGDDISSCLSIEMLQRDSDCAMIRNLGSSGSVSGTTPDFGICNPV</sequence>
<dbReference type="EMBL" id="FUEG01000012">
    <property type="protein sequence ID" value="SJL10328.1"/>
    <property type="molecule type" value="Genomic_DNA"/>
</dbReference>
<name>A0A284RNM5_ARMOS</name>
<feature type="transmembrane region" description="Helical" evidence="1">
    <location>
        <begin position="211"/>
        <end position="235"/>
    </location>
</feature>
<gene>
    <name evidence="3" type="ORF">ARMOST_13712</name>
</gene>
<feature type="transmembrane region" description="Helical" evidence="1">
    <location>
        <begin position="162"/>
        <end position="183"/>
    </location>
</feature>
<dbReference type="OrthoDB" id="3046394at2759"/>
<evidence type="ECO:0000256" key="1">
    <source>
        <dbReference type="SAM" id="Phobius"/>
    </source>
</evidence>
<feature type="transmembrane region" description="Helical" evidence="1">
    <location>
        <begin position="96"/>
        <end position="114"/>
    </location>
</feature>
<keyword evidence="1" id="KW-1133">Transmembrane helix</keyword>
<accession>A0A284RNM5</accession>
<feature type="transmembrane region" description="Helical" evidence="1">
    <location>
        <begin position="50"/>
        <end position="71"/>
    </location>
</feature>
<dbReference type="STRING" id="47428.A0A284RNM5"/>
<keyword evidence="4" id="KW-1185">Reference proteome</keyword>
<dbReference type="PANTHER" id="PTHR40465:SF1">
    <property type="entry name" value="DUF6534 DOMAIN-CONTAINING PROTEIN"/>
    <property type="match status" value="1"/>
</dbReference>
<proteinExistence type="predicted"/>
<keyword evidence="1" id="KW-0812">Transmembrane</keyword>
<feature type="domain" description="DUF6534" evidence="2">
    <location>
        <begin position="168"/>
        <end position="255"/>
    </location>
</feature>
<dbReference type="Proteomes" id="UP000219338">
    <property type="component" value="Unassembled WGS sequence"/>
</dbReference>
<evidence type="ECO:0000259" key="2">
    <source>
        <dbReference type="Pfam" id="PF20152"/>
    </source>
</evidence>